<dbReference type="OrthoDB" id="10251048at2759"/>
<feature type="compositionally biased region" description="Polar residues" evidence="1">
    <location>
        <begin position="330"/>
        <end position="343"/>
    </location>
</feature>
<reference evidence="2" key="1">
    <citation type="journal article" date="2020" name="Stud. Mycol.">
        <title>101 Dothideomycetes genomes: a test case for predicting lifestyles and emergence of pathogens.</title>
        <authorList>
            <person name="Haridas S."/>
            <person name="Albert R."/>
            <person name="Binder M."/>
            <person name="Bloem J."/>
            <person name="Labutti K."/>
            <person name="Salamov A."/>
            <person name="Andreopoulos B."/>
            <person name="Baker S."/>
            <person name="Barry K."/>
            <person name="Bills G."/>
            <person name="Bluhm B."/>
            <person name="Cannon C."/>
            <person name="Castanera R."/>
            <person name="Culley D."/>
            <person name="Daum C."/>
            <person name="Ezra D."/>
            <person name="Gonzalez J."/>
            <person name="Henrissat B."/>
            <person name="Kuo A."/>
            <person name="Liang C."/>
            <person name="Lipzen A."/>
            <person name="Lutzoni F."/>
            <person name="Magnuson J."/>
            <person name="Mondo S."/>
            <person name="Nolan M."/>
            <person name="Ohm R."/>
            <person name="Pangilinan J."/>
            <person name="Park H.-J."/>
            <person name="Ramirez L."/>
            <person name="Alfaro M."/>
            <person name="Sun H."/>
            <person name="Tritt A."/>
            <person name="Yoshinaga Y."/>
            <person name="Zwiers L.-H."/>
            <person name="Turgeon B."/>
            <person name="Goodwin S."/>
            <person name="Spatafora J."/>
            <person name="Crous P."/>
            <person name="Grigoriev I."/>
        </authorList>
    </citation>
    <scope>NUCLEOTIDE SEQUENCE</scope>
    <source>
        <strain evidence="2">CBS 675.92</strain>
    </source>
</reference>
<sequence length="802" mass="87992">MPGQLLGATSHSHIRIVPRADYESTGNRVFYEHNLPTFRSPSLQFPPPSSRESRRGSAQSDASASGTTFADMARRFHQSDHDGIERPTSGPVPLAGYIQLKSARNRQGNKTWRTPEPNNLGIDQGLGVAFDADASSSPADFGDLHSTPETSRLSPVQLRKPRCSPFDLPAIQTKPNNAAPSQSVGSTRQQYEPQEGDESISPTDTRFNVNVMGDYARVFGRLPDLIHLHEQTGDFDGQIVFIGHPNRDVSVHQWSSAVFQWVNIGVWSHMRCQIEGAIASDSVPNCTLDPKSIEYFKEVALIREDLIKRYGREQDPKDPTEGPSTLADGGTTSVQFTTVQSPTVPLPIRTNGHHDHRSSIHSTSRNVTREHLDDPFVTPAKPQQPAVPMPFDLGVGKAGGLGSIGTMNFNYQFPVKSTLDARTFGSQHTNTSLHQVYAQREHERLEVMRRGNTARDTPTHLRDIGFGEEAASSFSTPVARAIANQLPGPLSPEDVLNRLQLKNKLSELGTQTRRSTLPGEQRIAIPEVTMQNHNIRTLFPPGPTVANGRRGAISNLNATAAPYTRGPTTVQRSDASESELVTSMAALGPKLHFSDPDGVRQDHVHEIANGLDQQAPTRQNFHGPFFADSKPTANNPTATLAVSVAEEERLVNWFRDGQRPARQQDYARSLMVAAWGSNKERNLGAIGEGSSPTQDETMYENTPVFARVYENLLQYAEESRSGTRDCFTHAWKPAAPHLRDTTAEGKGSLFASTSAALPQLERAPVRPIAPLPDNTRGKVGRKTNTVASKRTGRSDRWATGGW</sequence>
<keyword evidence="3" id="KW-1185">Reference proteome</keyword>
<protein>
    <submittedName>
        <fullName evidence="2">Uncharacterized protein</fullName>
    </submittedName>
</protein>
<feature type="region of interest" description="Disordered" evidence="1">
    <location>
        <begin position="761"/>
        <end position="802"/>
    </location>
</feature>
<dbReference type="Proteomes" id="UP000800035">
    <property type="component" value="Unassembled WGS sequence"/>
</dbReference>
<evidence type="ECO:0000313" key="2">
    <source>
        <dbReference type="EMBL" id="KAF1952609.1"/>
    </source>
</evidence>
<accession>A0A6A5TLK7</accession>
<dbReference type="EMBL" id="ML977009">
    <property type="protein sequence ID" value="KAF1952609.1"/>
    <property type="molecule type" value="Genomic_DNA"/>
</dbReference>
<evidence type="ECO:0000256" key="1">
    <source>
        <dbReference type="SAM" id="MobiDB-lite"/>
    </source>
</evidence>
<feature type="region of interest" description="Disordered" evidence="1">
    <location>
        <begin position="310"/>
        <end position="365"/>
    </location>
</feature>
<feature type="compositionally biased region" description="Low complexity" evidence="1">
    <location>
        <begin position="131"/>
        <end position="140"/>
    </location>
</feature>
<feature type="compositionally biased region" description="Basic and acidic residues" evidence="1">
    <location>
        <begin position="310"/>
        <end position="320"/>
    </location>
</feature>
<feature type="region of interest" description="Disordered" evidence="1">
    <location>
        <begin position="105"/>
        <end position="124"/>
    </location>
</feature>
<feature type="region of interest" description="Disordered" evidence="1">
    <location>
        <begin position="37"/>
        <end position="69"/>
    </location>
</feature>
<proteinExistence type="predicted"/>
<feature type="compositionally biased region" description="Polar residues" evidence="1">
    <location>
        <begin position="56"/>
        <end position="68"/>
    </location>
</feature>
<feature type="compositionally biased region" description="Polar residues" evidence="1">
    <location>
        <begin position="173"/>
        <end position="192"/>
    </location>
</feature>
<evidence type="ECO:0000313" key="3">
    <source>
        <dbReference type="Proteomes" id="UP000800035"/>
    </source>
</evidence>
<gene>
    <name evidence="2" type="ORF">CC80DRAFT_171224</name>
</gene>
<name>A0A6A5TLK7_9PLEO</name>
<organism evidence="2 3">
    <name type="scientific">Byssothecium circinans</name>
    <dbReference type="NCBI Taxonomy" id="147558"/>
    <lineage>
        <taxon>Eukaryota</taxon>
        <taxon>Fungi</taxon>
        <taxon>Dikarya</taxon>
        <taxon>Ascomycota</taxon>
        <taxon>Pezizomycotina</taxon>
        <taxon>Dothideomycetes</taxon>
        <taxon>Pleosporomycetidae</taxon>
        <taxon>Pleosporales</taxon>
        <taxon>Massarineae</taxon>
        <taxon>Massarinaceae</taxon>
        <taxon>Byssothecium</taxon>
    </lineage>
</organism>
<feature type="region of interest" description="Disordered" evidence="1">
    <location>
        <begin position="131"/>
        <end position="205"/>
    </location>
</feature>
<dbReference type="AlphaFoldDB" id="A0A6A5TLK7"/>